<evidence type="ECO:0000256" key="4">
    <source>
        <dbReference type="ARBA" id="ARBA00023125"/>
    </source>
</evidence>
<comment type="subcellular location">
    <subcellularLocation>
        <location evidence="1 6">Nucleus</location>
    </subcellularLocation>
</comment>
<evidence type="ECO:0000313" key="10">
    <source>
        <dbReference type="EMBL" id="CAB0029130.1"/>
    </source>
</evidence>
<dbReference type="GO" id="GO:0030154">
    <property type="term" value="P:cell differentiation"/>
    <property type="evidence" value="ECO:0007669"/>
    <property type="project" value="TreeGrafter"/>
</dbReference>
<dbReference type="GO" id="GO:0000981">
    <property type="term" value="F:DNA-binding transcription factor activity, RNA polymerase II-specific"/>
    <property type="evidence" value="ECO:0007669"/>
    <property type="project" value="TreeGrafter"/>
</dbReference>
<dbReference type="InterPro" id="IPR000418">
    <property type="entry name" value="Ets_dom"/>
</dbReference>
<evidence type="ECO:0000256" key="3">
    <source>
        <dbReference type="ARBA" id="ARBA00022553"/>
    </source>
</evidence>
<evidence type="ECO:0000259" key="8">
    <source>
        <dbReference type="PROSITE" id="PS50061"/>
    </source>
</evidence>
<feature type="compositionally biased region" description="Polar residues" evidence="7">
    <location>
        <begin position="280"/>
        <end position="301"/>
    </location>
</feature>
<feature type="compositionally biased region" description="Low complexity" evidence="7">
    <location>
        <begin position="257"/>
        <end position="273"/>
    </location>
</feature>
<evidence type="ECO:0000259" key="9">
    <source>
        <dbReference type="PROSITE" id="PS51433"/>
    </source>
</evidence>
<dbReference type="Gene3D" id="3.10.20.90">
    <property type="entry name" value="Phosphatidylinositol 3-kinase Catalytic Subunit, Chain A, domain 1"/>
    <property type="match status" value="1"/>
</dbReference>
<dbReference type="InterPro" id="IPR036388">
    <property type="entry name" value="WH-like_DNA-bd_sf"/>
</dbReference>
<dbReference type="InterPro" id="IPR046328">
    <property type="entry name" value="ETS_fam"/>
</dbReference>
<dbReference type="Gene3D" id="1.10.10.10">
    <property type="entry name" value="Winged helix-like DNA-binding domain superfamily/Winged helix DNA-binding domain"/>
    <property type="match status" value="1"/>
</dbReference>
<evidence type="ECO:0000313" key="11">
    <source>
        <dbReference type="Proteomes" id="UP000479190"/>
    </source>
</evidence>
<evidence type="ECO:0000256" key="7">
    <source>
        <dbReference type="SAM" id="MobiDB-lite"/>
    </source>
</evidence>
<comment type="similarity">
    <text evidence="2 6">Belongs to the ETS family.</text>
</comment>
<dbReference type="InterPro" id="IPR024668">
    <property type="entry name" value="GABP_asu_N"/>
</dbReference>
<dbReference type="SUPFAM" id="SSF54236">
    <property type="entry name" value="Ubiquitin-like"/>
    <property type="match status" value="1"/>
</dbReference>
<feature type="compositionally biased region" description="Polar residues" evidence="7">
    <location>
        <begin position="131"/>
        <end position="148"/>
    </location>
</feature>
<keyword evidence="4 6" id="KW-0238">DNA-binding</keyword>
<feature type="region of interest" description="Disordered" evidence="7">
    <location>
        <begin position="131"/>
        <end position="154"/>
    </location>
</feature>
<dbReference type="PROSITE" id="PS50061">
    <property type="entry name" value="ETS_DOMAIN_3"/>
    <property type="match status" value="1"/>
</dbReference>
<reference evidence="10 11" key="1">
    <citation type="submission" date="2020-02" db="EMBL/GenBank/DDBJ databases">
        <authorList>
            <person name="Ferguson B K."/>
        </authorList>
    </citation>
    <scope>NUCLEOTIDE SEQUENCE [LARGE SCALE GENOMIC DNA]</scope>
</reference>
<dbReference type="Gene3D" id="1.10.150.50">
    <property type="entry name" value="Transcription Factor, Ets-1"/>
    <property type="match status" value="1"/>
</dbReference>
<proteinExistence type="inferred from homology"/>
<evidence type="ECO:0008006" key="12">
    <source>
        <dbReference type="Google" id="ProtNLM"/>
    </source>
</evidence>
<dbReference type="Pfam" id="PF02198">
    <property type="entry name" value="SAM_PNT"/>
    <property type="match status" value="1"/>
</dbReference>
<dbReference type="InterPro" id="IPR036390">
    <property type="entry name" value="WH_DNA-bd_sf"/>
</dbReference>
<dbReference type="GO" id="GO:0005634">
    <property type="term" value="C:nucleus"/>
    <property type="evidence" value="ECO:0007669"/>
    <property type="project" value="UniProtKB-SubCell"/>
</dbReference>
<accession>A0A6H5I1Z4</accession>
<dbReference type="SMART" id="SM00413">
    <property type="entry name" value="ETS"/>
    <property type="match status" value="1"/>
</dbReference>
<evidence type="ECO:0000256" key="5">
    <source>
        <dbReference type="ARBA" id="ARBA00023242"/>
    </source>
</evidence>
<dbReference type="SMART" id="SM00251">
    <property type="entry name" value="SAM_PNT"/>
    <property type="match status" value="1"/>
</dbReference>
<dbReference type="PRINTS" id="PR00454">
    <property type="entry name" value="ETSDOMAIN"/>
</dbReference>
<dbReference type="PANTHER" id="PTHR11849">
    <property type="entry name" value="ETS"/>
    <property type="match status" value="1"/>
</dbReference>
<dbReference type="Proteomes" id="UP000479190">
    <property type="component" value="Unassembled WGS sequence"/>
</dbReference>
<protein>
    <recommendedName>
        <fullName evidence="12">ETS domain-containing protein</fullName>
    </recommendedName>
</protein>
<dbReference type="OrthoDB" id="10067219at2759"/>
<organism evidence="10 11">
    <name type="scientific">Trichogramma brassicae</name>
    <dbReference type="NCBI Taxonomy" id="86971"/>
    <lineage>
        <taxon>Eukaryota</taxon>
        <taxon>Metazoa</taxon>
        <taxon>Ecdysozoa</taxon>
        <taxon>Arthropoda</taxon>
        <taxon>Hexapoda</taxon>
        <taxon>Insecta</taxon>
        <taxon>Pterygota</taxon>
        <taxon>Neoptera</taxon>
        <taxon>Endopterygota</taxon>
        <taxon>Hymenoptera</taxon>
        <taxon>Apocrita</taxon>
        <taxon>Proctotrupomorpha</taxon>
        <taxon>Chalcidoidea</taxon>
        <taxon>Trichogrammatidae</taxon>
        <taxon>Trichogramma</taxon>
    </lineage>
</organism>
<dbReference type="SUPFAM" id="SSF46785">
    <property type="entry name" value="Winged helix' DNA-binding domain"/>
    <property type="match status" value="1"/>
</dbReference>
<dbReference type="InterPro" id="IPR003118">
    <property type="entry name" value="Pointed_dom"/>
</dbReference>
<name>A0A6H5I1Z4_9HYME</name>
<feature type="domain" description="ETS" evidence="8">
    <location>
        <begin position="309"/>
        <end position="389"/>
    </location>
</feature>
<dbReference type="PANTHER" id="PTHR11849:SF195">
    <property type="entry name" value="GA-BINDING PROTEIN ALPHA CHAIN"/>
    <property type="match status" value="1"/>
</dbReference>
<evidence type="ECO:0000256" key="6">
    <source>
        <dbReference type="RuleBase" id="RU004019"/>
    </source>
</evidence>
<dbReference type="GO" id="GO:0043565">
    <property type="term" value="F:sequence-specific DNA binding"/>
    <property type="evidence" value="ECO:0007669"/>
    <property type="project" value="InterPro"/>
</dbReference>
<sequence length="419" mass="48209">MVSNNVDLSIVLHSRLSRNYGFGLANIPNDNSYKKSDDSSYHEIDEDQIFMQHMDITETMANLKILLEKKLEISLADYACYLQGTVLIEDDKTLVDQCVQGSGIVQVNLKIKISQKQIYIVDVLKPANDYVNNQESNGNSQSDESSAEPTPIPDDQNVIRWMVDAQYKKEQDRLKIPCDPEKWSIAHVKHWIQWAVRHFKLISVKLADWNIAGEELCKLDIKQFQKKVPHDPGDVFWTHFELLRKCKFVAVVQKPQTESSSDSTSPSPKTPVKNKVEKSNAYNYQSSDTKETSPQPNMTVNRSATSGQIQLWQFLLELLTDHEYLDIIHWIGEEGEFKLNVPEEVARLWGTRKNKPSMNYEKLSRALRYYYDGDMISKVPGKRFVYKFVCDLKQLIGYSASELKKLVLETQEVTCGSRE</sequence>
<dbReference type="InterPro" id="IPR013761">
    <property type="entry name" value="SAM/pointed_sf"/>
</dbReference>
<dbReference type="FunFam" id="1.10.150.50:FF:000039">
    <property type="entry name" value="GA-binding protein alpha chain, putative"/>
    <property type="match status" value="1"/>
</dbReference>
<keyword evidence="11" id="KW-1185">Reference proteome</keyword>
<feature type="domain" description="PNT" evidence="9">
    <location>
        <begin position="162"/>
        <end position="247"/>
    </location>
</feature>
<dbReference type="SUPFAM" id="SSF47769">
    <property type="entry name" value="SAM/Pointed domain"/>
    <property type="match status" value="1"/>
</dbReference>
<dbReference type="EMBL" id="CADCXV010000258">
    <property type="protein sequence ID" value="CAB0029130.1"/>
    <property type="molecule type" value="Genomic_DNA"/>
</dbReference>
<evidence type="ECO:0000256" key="2">
    <source>
        <dbReference type="ARBA" id="ARBA00005562"/>
    </source>
</evidence>
<feature type="region of interest" description="Disordered" evidence="7">
    <location>
        <begin position="257"/>
        <end position="301"/>
    </location>
</feature>
<dbReference type="PROSITE" id="PS00346">
    <property type="entry name" value="ETS_DOMAIN_2"/>
    <property type="match status" value="1"/>
</dbReference>
<keyword evidence="3" id="KW-0597">Phosphoprotein</keyword>
<dbReference type="InterPro" id="IPR029071">
    <property type="entry name" value="Ubiquitin-like_domsf"/>
</dbReference>
<dbReference type="AlphaFoldDB" id="A0A6H5I1Z4"/>
<keyword evidence="5 6" id="KW-0539">Nucleus</keyword>
<gene>
    <name evidence="10" type="ORF">TBRA_LOCUS1209</name>
</gene>
<dbReference type="FunFam" id="1.10.10.10:FF:000200">
    <property type="entry name" value="GA-binding protein alpha chain, putative"/>
    <property type="match status" value="1"/>
</dbReference>
<dbReference type="PROSITE" id="PS51433">
    <property type="entry name" value="PNT"/>
    <property type="match status" value="1"/>
</dbReference>
<dbReference type="Pfam" id="PF00178">
    <property type="entry name" value="Ets"/>
    <property type="match status" value="1"/>
</dbReference>
<evidence type="ECO:0000256" key="1">
    <source>
        <dbReference type="ARBA" id="ARBA00004123"/>
    </source>
</evidence>
<dbReference type="Pfam" id="PF11620">
    <property type="entry name" value="GABP-alpha"/>
    <property type="match status" value="1"/>
</dbReference>
<dbReference type="PROSITE" id="PS00345">
    <property type="entry name" value="ETS_DOMAIN_1"/>
    <property type="match status" value="1"/>
</dbReference>